<keyword evidence="4" id="KW-1133">Transmembrane helix</keyword>
<name>A0A453KE63_AEGTS</name>
<keyword evidence="5" id="KW-0472">Membrane</keyword>
<protein>
    <submittedName>
        <fullName evidence="7">Uncharacterized protein</fullName>
    </submittedName>
</protein>
<reference evidence="8" key="2">
    <citation type="journal article" date="2017" name="Nat. Plants">
        <title>The Aegilops tauschii genome reveals multiple impacts of transposons.</title>
        <authorList>
            <person name="Zhao G."/>
            <person name="Zou C."/>
            <person name="Li K."/>
            <person name="Wang K."/>
            <person name="Li T."/>
            <person name="Gao L."/>
            <person name="Zhang X."/>
            <person name="Wang H."/>
            <person name="Yang Z."/>
            <person name="Liu X."/>
            <person name="Jiang W."/>
            <person name="Mao L."/>
            <person name="Kong X."/>
            <person name="Jiao Y."/>
            <person name="Jia J."/>
        </authorList>
    </citation>
    <scope>NUCLEOTIDE SEQUENCE [LARGE SCALE GENOMIC DNA]</scope>
    <source>
        <strain evidence="8">cv. AL8/78</strain>
    </source>
</reference>
<dbReference type="AlphaFoldDB" id="A0A453KE63"/>
<dbReference type="GO" id="GO:0016020">
    <property type="term" value="C:membrane"/>
    <property type="evidence" value="ECO:0007669"/>
    <property type="project" value="UniProtKB-SubCell"/>
</dbReference>
<evidence type="ECO:0000313" key="7">
    <source>
        <dbReference type="EnsemblPlants" id="AET5Gv20388900.30"/>
    </source>
</evidence>
<reference evidence="7" key="5">
    <citation type="journal article" date="2021" name="G3 (Bethesda)">
        <title>Aegilops tauschii genome assembly Aet v5.0 features greater sequence contiguity and improved annotation.</title>
        <authorList>
            <person name="Wang L."/>
            <person name="Zhu T."/>
            <person name="Rodriguez J.C."/>
            <person name="Deal K.R."/>
            <person name="Dubcovsky J."/>
            <person name="McGuire P.E."/>
            <person name="Lux T."/>
            <person name="Spannagl M."/>
            <person name="Mayer K.F.X."/>
            <person name="Baldrich P."/>
            <person name="Meyers B.C."/>
            <person name="Huo N."/>
            <person name="Gu Y.Q."/>
            <person name="Zhou H."/>
            <person name="Devos K.M."/>
            <person name="Bennetzen J.L."/>
            <person name="Unver T."/>
            <person name="Budak H."/>
            <person name="Gulick P.J."/>
            <person name="Galiba G."/>
            <person name="Kalapos B."/>
            <person name="Nelson D.R."/>
            <person name="Li P."/>
            <person name="You F.M."/>
            <person name="Luo M.C."/>
            <person name="Dvorak J."/>
        </authorList>
    </citation>
    <scope>NUCLEOTIDE SEQUENCE [LARGE SCALE GENOMIC DNA]</scope>
    <source>
        <strain evidence="7">cv. AL8/78</strain>
    </source>
</reference>
<comment type="similarity">
    <text evidence="2">Belongs to the multi antimicrobial extrusion (MATE) (TC 2.A.66.1) family.</text>
</comment>
<dbReference type="Proteomes" id="UP000015105">
    <property type="component" value="Chromosome 5D"/>
</dbReference>
<reference evidence="7" key="3">
    <citation type="journal article" date="2017" name="Nature">
        <title>Genome sequence of the progenitor of the wheat D genome Aegilops tauschii.</title>
        <authorList>
            <person name="Luo M.C."/>
            <person name="Gu Y.Q."/>
            <person name="Puiu D."/>
            <person name="Wang H."/>
            <person name="Twardziok S.O."/>
            <person name="Deal K.R."/>
            <person name="Huo N."/>
            <person name="Zhu T."/>
            <person name="Wang L."/>
            <person name="Wang Y."/>
            <person name="McGuire P.E."/>
            <person name="Liu S."/>
            <person name="Long H."/>
            <person name="Ramasamy R.K."/>
            <person name="Rodriguez J.C."/>
            <person name="Van S.L."/>
            <person name="Yuan L."/>
            <person name="Wang Z."/>
            <person name="Xia Z."/>
            <person name="Xiao L."/>
            <person name="Anderson O.D."/>
            <person name="Ouyang S."/>
            <person name="Liang Y."/>
            <person name="Zimin A.V."/>
            <person name="Pertea G."/>
            <person name="Qi P."/>
            <person name="Bennetzen J.L."/>
            <person name="Dai X."/>
            <person name="Dawson M.W."/>
            <person name="Muller H.G."/>
            <person name="Kugler K."/>
            <person name="Rivarola-Duarte L."/>
            <person name="Spannagl M."/>
            <person name="Mayer K.F.X."/>
            <person name="Lu F.H."/>
            <person name="Bevan M.W."/>
            <person name="Leroy P."/>
            <person name="Li P."/>
            <person name="You F.M."/>
            <person name="Sun Q."/>
            <person name="Liu Z."/>
            <person name="Lyons E."/>
            <person name="Wicker T."/>
            <person name="Salzberg S.L."/>
            <person name="Devos K.M."/>
            <person name="Dvorak J."/>
        </authorList>
    </citation>
    <scope>NUCLEOTIDE SEQUENCE [LARGE SCALE GENOMIC DNA]</scope>
    <source>
        <strain evidence="7">cv. AL8/78</strain>
    </source>
</reference>
<feature type="compositionally biased region" description="Basic residues" evidence="6">
    <location>
        <begin position="19"/>
        <end position="30"/>
    </location>
</feature>
<reference evidence="7" key="4">
    <citation type="submission" date="2019-03" db="UniProtKB">
        <authorList>
            <consortium name="EnsemblPlants"/>
        </authorList>
    </citation>
    <scope>IDENTIFICATION</scope>
</reference>
<evidence type="ECO:0000256" key="6">
    <source>
        <dbReference type="SAM" id="MobiDB-lite"/>
    </source>
</evidence>
<comment type="subcellular location">
    <subcellularLocation>
        <location evidence="1">Membrane</location>
        <topology evidence="1">Multi-pass membrane protein</topology>
    </subcellularLocation>
</comment>
<evidence type="ECO:0000256" key="2">
    <source>
        <dbReference type="ARBA" id="ARBA00010199"/>
    </source>
</evidence>
<keyword evidence="8" id="KW-1185">Reference proteome</keyword>
<proteinExistence type="inferred from homology"/>
<organism evidence="7 8">
    <name type="scientific">Aegilops tauschii subsp. strangulata</name>
    <name type="common">Goatgrass</name>
    <dbReference type="NCBI Taxonomy" id="200361"/>
    <lineage>
        <taxon>Eukaryota</taxon>
        <taxon>Viridiplantae</taxon>
        <taxon>Streptophyta</taxon>
        <taxon>Embryophyta</taxon>
        <taxon>Tracheophyta</taxon>
        <taxon>Spermatophyta</taxon>
        <taxon>Magnoliopsida</taxon>
        <taxon>Liliopsida</taxon>
        <taxon>Poales</taxon>
        <taxon>Poaceae</taxon>
        <taxon>BOP clade</taxon>
        <taxon>Pooideae</taxon>
        <taxon>Triticodae</taxon>
        <taxon>Triticeae</taxon>
        <taxon>Triticinae</taxon>
        <taxon>Aegilops</taxon>
    </lineage>
</organism>
<dbReference type="PANTHER" id="PTHR42893">
    <property type="entry name" value="PROTEIN DETOXIFICATION 44, CHLOROPLASTIC-RELATED"/>
    <property type="match status" value="1"/>
</dbReference>
<evidence type="ECO:0000256" key="5">
    <source>
        <dbReference type="ARBA" id="ARBA00023136"/>
    </source>
</evidence>
<dbReference type="Gramene" id="AET5Gv20388900.30">
    <property type="protein sequence ID" value="AET5Gv20388900.30"/>
    <property type="gene ID" value="AET5Gv20388900"/>
</dbReference>
<evidence type="ECO:0000256" key="3">
    <source>
        <dbReference type="ARBA" id="ARBA00022692"/>
    </source>
</evidence>
<evidence type="ECO:0000256" key="1">
    <source>
        <dbReference type="ARBA" id="ARBA00004141"/>
    </source>
</evidence>
<feature type="compositionally biased region" description="Basic and acidic residues" evidence="6">
    <location>
        <begin position="43"/>
        <end position="53"/>
    </location>
</feature>
<keyword evidence="3" id="KW-0812">Transmembrane</keyword>
<dbReference type="InterPro" id="IPR044644">
    <property type="entry name" value="DinF-like"/>
</dbReference>
<dbReference type="EnsemblPlants" id="AET5Gv20388900.30">
    <property type="protein sequence ID" value="AET5Gv20388900.30"/>
    <property type="gene ID" value="AET5Gv20388900"/>
</dbReference>
<dbReference type="PANTHER" id="PTHR42893:SF46">
    <property type="entry name" value="PROTEIN DETOXIFICATION 44, CHLOROPLASTIC"/>
    <property type="match status" value="1"/>
</dbReference>
<feature type="region of interest" description="Disordered" evidence="6">
    <location>
        <begin position="1"/>
        <end position="56"/>
    </location>
</feature>
<sequence length="168" mass="18315">HHVHMPSGRPCPCRTSASPRRRTPRCRAKPTVKGVVDDDEDASRESDPERKEEEEAMTATGTLPGWLRLDTVGMDILSIAAPAVLALAADPIAALVDTAFVGHIGNMGSFLPSCTHAGCLRTMVQGRSVIHVKMVFEFEQLNQQYSQPNYATLVLFCSIATQKPKILC</sequence>
<accession>A0A453KE63</accession>
<evidence type="ECO:0000256" key="4">
    <source>
        <dbReference type="ARBA" id="ARBA00022989"/>
    </source>
</evidence>
<evidence type="ECO:0000313" key="8">
    <source>
        <dbReference type="Proteomes" id="UP000015105"/>
    </source>
</evidence>
<reference evidence="8" key="1">
    <citation type="journal article" date="2014" name="Science">
        <title>Ancient hybridizations among the ancestral genomes of bread wheat.</title>
        <authorList>
            <consortium name="International Wheat Genome Sequencing Consortium,"/>
            <person name="Marcussen T."/>
            <person name="Sandve S.R."/>
            <person name="Heier L."/>
            <person name="Spannagl M."/>
            <person name="Pfeifer M."/>
            <person name="Jakobsen K.S."/>
            <person name="Wulff B.B."/>
            <person name="Steuernagel B."/>
            <person name="Mayer K.F."/>
            <person name="Olsen O.A."/>
        </authorList>
    </citation>
    <scope>NUCLEOTIDE SEQUENCE [LARGE SCALE GENOMIC DNA]</scope>
    <source>
        <strain evidence="8">cv. AL8/78</strain>
    </source>
</reference>